<dbReference type="GO" id="GO:1900378">
    <property type="term" value="P:positive regulation of secondary metabolite biosynthetic process"/>
    <property type="evidence" value="ECO:0007669"/>
    <property type="project" value="TreeGrafter"/>
</dbReference>
<dbReference type="OrthoDB" id="962301at2"/>
<reference evidence="6 7" key="1">
    <citation type="submission" date="2017-03" db="EMBL/GenBank/DDBJ databases">
        <title>Comparative genomics of honeybee gut symbionts reveal geographically distinct and subgroup specific antibiotic resistance.</title>
        <authorList>
            <person name="Ludvigsen J."/>
            <person name="Porcellato D."/>
            <person name="Labee-Lund T.M."/>
            <person name="Amdam G.V."/>
            <person name="Rudi K."/>
        </authorList>
    </citation>
    <scope>NUCLEOTIDE SEQUENCE [LARGE SCALE GENOMIC DNA]</scope>
    <source>
        <strain evidence="6 7">A-4-12</strain>
    </source>
</reference>
<name>A0A242NWL6_9GAMM</name>
<evidence type="ECO:0000256" key="1">
    <source>
        <dbReference type="ARBA" id="ARBA00022723"/>
    </source>
</evidence>
<dbReference type="PANTHER" id="PTHR38777">
    <property type="entry name" value="FELS-2 PROPHAGE PROTEIN"/>
    <property type="match status" value="1"/>
</dbReference>
<evidence type="ECO:0000259" key="5">
    <source>
        <dbReference type="Pfam" id="PF01258"/>
    </source>
</evidence>
<dbReference type="Gene3D" id="1.20.120.910">
    <property type="entry name" value="DksA, coiled-coil domain"/>
    <property type="match status" value="1"/>
</dbReference>
<sequence>MRDVIDRANDIAQLELDNLIAKRKVYTGKSSLYCCECGEPIPEARRDAVPGCSLCIYCQQILEAKGKHGI</sequence>
<dbReference type="Proteomes" id="UP000194968">
    <property type="component" value="Unassembled WGS sequence"/>
</dbReference>
<evidence type="ECO:0000313" key="7">
    <source>
        <dbReference type="Proteomes" id="UP000194968"/>
    </source>
</evidence>
<evidence type="ECO:0000313" key="6">
    <source>
        <dbReference type="EMBL" id="OTQ52171.1"/>
    </source>
</evidence>
<accession>A0A242NWL6</accession>
<dbReference type="GO" id="GO:0008270">
    <property type="term" value="F:zinc ion binding"/>
    <property type="evidence" value="ECO:0007669"/>
    <property type="project" value="UniProtKB-KW"/>
</dbReference>
<proteinExistence type="predicted"/>
<evidence type="ECO:0000256" key="4">
    <source>
        <dbReference type="PROSITE-ProRule" id="PRU00510"/>
    </source>
</evidence>
<keyword evidence="1" id="KW-0479">Metal-binding</keyword>
<gene>
    <name evidence="6" type="ORF">B6D06_02155</name>
</gene>
<feature type="zinc finger region" description="dksA C4-type" evidence="4">
    <location>
        <begin position="34"/>
        <end position="58"/>
    </location>
</feature>
<organism evidence="6 7">
    <name type="scientific">Gilliamella apis</name>
    <dbReference type="NCBI Taxonomy" id="1970738"/>
    <lineage>
        <taxon>Bacteria</taxon>
        <taxon>Pseudomonadati</taxon>
        <taxon>Pseudomonadota</taxon>
        <taxon>Gammaproteobacteria</taxon>
        <taxon>Orbales</taxon>
        <taxon>Orbaceae</taxon>
        <taxon>Gilliamella</taxon>
    </lineage>
</organism>
<dbReference type="RefSeq" id="WP_086320060.1">
    <property type="nucleotide sequence ID" value="NZ_NASD01000027.1"/>
</dbReference>
<dbReference type="SUPFAM" id="SSF57716">
    <property type="entry name" value="Glucocorticoid receptor-like (DNA-binding domain)"/>
    <property type="match status" value="1"/>
</dbReference>
<comment type="caution">
    <text evidence="6">The sequence shown here is derived from an EMBL/GenBank/DDBJ whole genome shotgun (WGS) entry which is preliminary data.</text>
</comment>
<dbReference type="AlphaFoldDB" id="A0A242NWL6"/>
<dbReference type="Pfam" id="PF01258">
    <property type="entry name" value="zf-dskA_traR"/>
    <property type="match status" value="1"/>
</dbReference>
<evidence type="ECO:0000256" key="3">
    <source>
        <dbReference type="ARBA" id="ARBA00022833"/>
    </source>
</evidence>
<dbReference type="PANTHER" id="PTHR38777:SF1">
    <property type="entry name" value="DNAK SUPPRESSOR PROTEIN"/>
    <property type="match status" value="1"/>
</dbReference>
<keyword evidence="3" id="KW-0862">Zinc</keyword>
<dbReference type="InterPro" id="IPR000962">
    <property type="entry name" value="Znf_DskA_TraR"/>
</dbReference>
<protein>
    <recommendedName>
        <fullName evidence="5">Zinc finger DksA/TraR C4-type domain-containing protein</fullName>
    </recommendedName>
</protein>
<evidence type="ECO:0000256" key="2">
    <source>
        <dbReference type="ARBA" id="ARBA00022771"/>
    </source>
</evidence>
<keyword evidence="2" id="KW-0863">Zinc-finger</keyword>
<dbReference type="InterPro" id="IPR012783">
    <property type="entry name" value="Znf_C4_TraR"/>
</dbReference>
<feature type="domain" description="Zinc finger DksA/TraR C4-type" evidence="5">
    <location>
        <begin position="33"/>
        <end position="63"/>
    </location>
</feature>
<dbReference type="EMBL" id="NASK01000074">
    <property type="protein sequence ID" value="OTQ52171.1"/>
    <property type="molecule type" value="Genomic_DNA"/>
</dbReference>
<dbReference type="NCBIfam" id="TIGR02419">
    <property type="entry name" value="C4_traR_proteo"/>
    <property type="match status" value="1"/>
</dbReference>
<dbReference type="PROSITE" id="PS51128">
    <property type="entry name" value="ZF_DKSA_2"/>
    <property type="match status" value="1"/>
</dbReference>